<sequence>MTKCSSLSLSLSLILDSRNMVFDDWLWNLSASKFGSLYGLASSCGSPPVIYSPHRDSRAGLFQQQHLICQQHPLFPRQLGMGNLAKRLSEEWARSDPLTKDSLPSHYKTA</sequence>
<reference evidence="1" key="1">
    <citation type="submission" date="2021-09" db="EMBL/GenBank/DDBJ databases">
        <title>The genome of Mauremys mutica provides insights into the evolution of semi-aquatic lifestyle.</title>
        <authorList>
            <person name="Gong S."/>
            <person name="Gao Y."/>
        </authorList>
    </citation>
    <scope>NUCLEOTIDE SEQUENCE</scope>
    <source>
        <strain evidence="1">MM-2020</strain>
        <tissue evidence="1">Muscle</tissue>
    </source>
</reference>
<protein>
    <submittedName>
        <fullName evidence="1">Uncharacterized protein</fullName>
    </submittedName>
</protein>
<evidence type="ECO:0000313" key="2">
    <source>
        <dbReference type="Proteomes" id="UP000827986"/>
    </source>
</evidence>
<dbReference type="EMBL" id="JAHDVG010000479">
    <property type="protein sequence ID" value="KAH1174530.1"/>
    <property type="molecule type" value="Genomic_DNA"/>
</dbReference>
<dbReference type="Proteomes" id="UP000827986">
    <property type="component" value="Unassembled WGS sequence"/>
</dbReference>
<keyword evidence="2" id="KW-1185">Reference proteome</keyword>
<evidence type="ECO:0000313" key="1">
    <source>
        <dbReference type="EMBL" id="KAH1174530.1"/>
    </source>
</evidence>
<proteinExistence type="predicted"/>
<accession>A0A9D3X8P0</accession>
<comment type="caution">
    <text evidence="1">The sequence shown here is derived from an EMBL/GenBank/DDBJ whole genome shotgun (WGS) entry which is preliminary data.</text>
</comment>
<organism evidence="1 2">
    <name type="scientific">Mauremys mutica</name>
    <name type="common">yellowpond turtle</name>
    <dbReference type="NCBI Taxonomy" id="74926"/>
    <lineage>
        <taxon>Eukaryota</taxon>
        <taxon>Metazoa</taxon>
        <taxon>Chordata</taxon>
        <taxon>Craniata</taxon>
        <taxon>Vertebrata</taxon>
        <taxon>Euteleostomi</taxon>
        <taxon>Archelosauria</taxon>
        <taxon>Testudinata</taxon>
        <taxon>Testudines</taxon>
        <taxon>Cryptodira</taxon>
        <taxon>Durocryptodira</taxon>
        <taxon>Testudinoidea</taxon>
        <taxon>Geoemydidae</taxon>
        <taxon>Geoemydinae</taxon>
        <taxon>Mauremys</taxon>
    </lineage>
</organism>
<gene>
    <name evidence="1" type="ORF">KIL84_008521</name>
</gene>
<name>A0A9D3X8P0_9SAUR</name>
<dbReference type="AlphaFoldDB" id="A0A9D3X8P0"/>